<dbReference type="Gene3D" id="3.90.550.20">
    <property type="match status" value="1"/>
</dbReference>
<organism evidence="8 9">
    <name type="scientific">Trichomonascus ciferrii</name>
    <dbReference type="NCBI Taxonomy" id="44093"/>
    <lineage>
        <taxon>Eukaryota</taxon>
        <taxon>Fungi</taxon>
        <taxon>Dikarya</taxon>
        <taxon>Ascomycota</taxon>
        <taxon>Saccharomycotina</taxon>
        <taxon>Dipodascomycetes</taxon>
        <taxon>Dipodascales</taxon>
        <taxon>Trichomonascaceae</taxon>
        <taxon>Trichomonascus</taxon>
        <taxon>Trichomonascus ciferrii complex</taxon>
    </lineage>
</organism>
<gene>
    <name evidence="8" type="ORF">TRICI_002327</name>
</gene>
<protein>
    <recommendedName>
        <fullName evidence="10">Mannosyl phosphorylinositol ceramide synthase SUR1</fullName>
    </recommendedName>
</protein>
<dbReference type="SUPFAM" id="SSF53448">
    <property type="entry name" value="Nucleotide-diphospho-sugar transferases"/>
    <property type="match status" value="1"/>
</dbReference>
<comment type="similarity">
    <text evidence="2">Belongs to the glycosyltransferase 32 family.</text>
</comment>
<comment type="subcellular location">
    <subcellularLocation>
        <location evidence="1">Membrane</location>
    </subcellularLocation>
</comment>
<dbReference type="EMBL" id="SWFS01000160">
    <property type="protein sequence ID" value="KAA8915522.1"/>
    <property type="molecule type" value="Genomic_DNA"/>
</dbReference>
<evidence type="ECO:0000313" key="9">
    <source>
        <dbReference type="Proteomes" id="UP000761534"/>
    </source>
</evidence>
<evidence type="ECO:0000256" key="4">
    <source>
        <dbReference type="ARBA" id="ARBA00022692"/>
    </source>
</evidence>
<evidence type="ECO:0000256" key="2">
    <source>
        <dbReference type="ARBA" id="ARBA00009003"/>
    </source>
</evidence>
<dbReference type="GO" id="GO:0016020">
    <property type="term" value="C:membrane"/>
    <property type="evidence" value="ECO:0007669"/>
    <property type="project" value="UniProtKB-SubCell"/>
</dbReference>
<dbReference type="GO" id="GO:0000030">
    <property type="term" value="F:mannosyltransferase activity"/>
    <property type="evidence" value="ECO:0007669"/>
    <property type="project" value="TreeGrafter"/>
</dbReference>
<reference evidence="8" key="1">
    <citation type="journal article" date="2019" name="G3 (Bethesda)">
        <title>Genome Assemblies of Two Rare Opportunistic Yeast Pathogens: Diutina rugosa (syn. Candida rugosa) and Trichomonascus ciferrii (syn. Candida ciferrii).</title>
        <authorList>
            <person name="Mixao V."/>
            <person name="Saus E."/>
            <person name="Hansen A.P."/>
            <person name="Lass-Florl C."/>
            <person name="Gabaldon T."/>
        </authorList>
    </citation>
    <scope>NUCLEOTIDE SEQUENCE</scope>
    <source>
        <strain evidence="8">CBS 4856</strain>
    </source>
</reference>
<evidence type="ECO:0000256" key="3">
    <source>
        <dbReference type="ARBA" id="ARBA00022679"/>
    </source>
</evidence>
<comment type="caution">
    <text evidence="8">The sequence shown here is derived from an EMBL/GenBank/DDBJ whole genome shotgun (WGS) entry which is preliminary data.</text>
</comment>
<dbReference type="OrthoDB" id="3647at2759"/>
<dbReference type="AlphaFoldDB" id="A0A6A1LPT1"/>
<proteinExistence type="inferred from homology"/>
<accession>A0A6A1LPT1</accession>
<evidence type="ECO:0000313" key="8">
    <source>
        <dbReference type="EMBL" id="KAA8915522.1"/>
    </source>
</evidence>
<evidence type="ECO:0008006" key="10">
    <source>
        <dbReference type="Google" id="ProtNLM"/>
    </source>
</evidence>
<dbReference type="VEuPathDB" id="FungiDB:TRICI_002327"/>
<evidence type="ECO:0000256" key="6">
    <source>
        <dbReference type="ARBA" id="ARBA00023136"/>
    </source>
</evidence>
<feature type="transmembrane region" description="Helical" evidence="7">
    <location>
        <begin position="196"/>
        <end position="215"/>
    </location>
</feature>
<keyword evidence="6 7" id="KW-0472">Membrane</keyword>
<dbReference type="PANTHER" id="PTHR32385:SF20">
    <property type="entry name" value="MANNOSYL PHOSPHORYLINOSITOL CERAMIDE SYNTHASE CSH1-RELATED"/>
    <property type="match status" value="1"/>
</dbReference>
<sequence length="320" mass="37566">MKRELRWMLIINGAIILFLVYQASDLISLLYDDSQKDAISDEELVLSNHNSTDALIPRIIHQTYKNETIPAGWNQTHRSCVDLHKDDYQYILWTDEMARDFISRHYAWFLDTFDNYPYPIMRADVIRYFILWHYGGIYIDLDNGCTDRLDPLLNFPAWLRKTIPTGVSNDIMGSRPGHPFFKKVIDNLEKYNRNWFVSYITIMFSTGPLFVSVMCKQYKRQGDLSPTDAIRVLVPPKNNNGHSTYFFYTAKGSSWHLGDAKFIMQMAKHWIFFTILGTLLVLSVLYLQYRIYQRLSRVGGIRRFFSKNNTLGNYSNLDQV</sequence>
<keyword evidence="5 7" id="KW-1133">Transmembrane helix</keyword>
<keyword evidence="9" id="KW-1185">Reference proteome</keyword>
<evidence type="ECO:0000256" key="1">
    <source>
        <dbReference type="ARBA" id="ARBA00004370"/>
    </source>
</evidence>
<dbReference type="InterPro" id="IPR007577">
    <property type="entry name" value="GlycoTrfase_DXD_sugar-bd_CS"/>
</dbReference>
<dbReference type="PANTHER" id="PTHR32385">
    <property type="entry name" value="MANNOSYL PHOSPHORYLINOSITOL CERAMIDE SYNTHASE"/>
    <property type="match status" value="1"/>
</dbReference>
<feature type="transmembrane region" description="Helical" evidence="7">
    <location>
        <begin position="270"/>
        <end position="289"/>
    </location>
</feature>
<evidence type="ECO:0000256" key="5">
    <source>
        <dbReference type="ARBA" id="ARBA00022989"/>
    </source>
</evidence>
<name>A0A6A1LPT1_9ASCO</name>
<evidence type="ECO:0000256" key="7">
    <source>
        <dbReference type="SAM" id="Phobius"/>
    </source>
</evidence>
<keyword evidence="4 7" id="KW-0812">Transmembrane</keyword>
<dbReference type="Proteomes" id="UP000761534">
    <property type="component" value="Unassembled WGS sequence"/>
</dbReference>
<dbReference type="Pfam" id="PF04488">
    <property type="entry name" value="Gly_transf_sug"/>
    <property type="match status" value="1"/>
</dbReference>
<feature type="transmembrane region" description="Helical" evidence="7">
    <location>
        <begin position="7"/>
        <end position="24"/>
    </location>
</feature>
<keyword evidence="3" id="KW-0808">Transferase</keyword>
<dbReference type="InterPro" id="IPR029044">
    <property type="entry name" value="Nucleotide-diphossugar_trans"/>
</dbReference>
<dbReference type="GO" id="GO:0051999">
    <property type="term" value="P:mannosyl-inositol phosphorylceramide biosynthetic process"/>
    <property type="evidence" value="ECO:0007669"/>
    <property type="project" value="TreeGrafter"/>
</dbReference>
<dbReference type="InterPro" id="IPR051706">
    <property type="entry name" value="Glycosyltransferase_domain"/>
</dbReference>